<dbReference type="InterPro" id="IPR008906">
    <property type="entry name" value="HATC_C_dom"/>
</dbReference>
<evidence type="ECO:0000256" key="3">
    <source>
        <dbReference type="ARBA" id="ARBA00022771"/>
    </source>
</evidence>
<organism evidence="9 10">
    <name type="scientific">Phytophthora fragariaefolia</name>
    <dbReference type="NCBI Taxonomy" id="1490495"/>
    <lineage>
        <taxon>Eukaryota</taxon>
        <taxon>Sar</taxon>
        <taxon>Stramenopiles</taxon>
        <taxon>Oomycota</taxon>
        <taxon>Peronosporomycetes</taxon>
        <taxon>Peronosporales</taxon>
        <taxon>Peronosporaceae</taxon>
        <taxon>Phytophthora</taxon>
    </lineage>
</organism>
<gene>
    <name evidence="9" type="ORF">Pfra01_000555700</name>
</gene>
<dbReference type="GO" id="GO:0005634">
    <property type="term" value="C:nucleus"/>
    <property type="evidence" value="ECO:0007669"/>
    <property type="project" value="UniProtKB-SubCell"/>
</dbReference>
<evidence type="ECO:0000256" key="4">
    <source>
        <dbReference type="ARBA" id="ARBA00022833"/>
    </source>
</evidence>
<proteinExistence type="predicted"/>
<dbReference type="Pfam" id="PF04937">
    <property type="entry name" value="DUF659"/>
    <property type="match status" value="1"/>
</dbReference>
<dbReference type="SUPFAM" id="SSF53098">
    <property type="entry name" value="Ribonuclease H-like"/>
    <property type="match status" value="1"/>
</dbReference>
<dbReference type="OrthoDB" id="8196486at2759"/>
<dbReference type="Pfam" id="PF05699">
    <property type="entry name" value="Dimer_Tnp_hAT"/>
    <property type="match status" value="1"/>
</dbReference>
<dbReference type="InterPro" id="IPR007021">
    <property type="entry name" value="DUF659"/>
</dbReference>
<evidence type="ECO:0000256" key="1">
    <source>
        <dbReference type="ARBA" id="ARBA00004123"/>
    </source>
</evidence>
<keyword evidence="4" id="KW-0862">Zinc</keyword>
<comment type="subcellular location">
    <subcellularLocation>
        <location evidence="1">Nucleus</location>
    </subcellularLocation>
</comment>
<feature type="domain" description="HAT C-terminal dimerisation" evidence="8">
    <location>
        <begin position="408"/>
        <end position="460"/>
    </location>
</feature>
<dbReference type="AlphaFoldDB" id="A0A9W6U9G2"/>
<dbReference type="PANTHER" id="PTHR46481:SF10">
    <property type="entry name" value="ZINC FINGER BED DOMAIN-CONTAINING PROTEIN 39"/>
    <property type="match status" value="1"/>
</dbReference>
<feature type="region of interest" description="Disordered" evidence="6">
    <location>
        <begin position="485"/>
        <end position="504"/>
    </location>
</feature>
<evidence type="ECO:0000313" key="10">
    <source>
        <dbReference type="Proteomes" id="UP001165121"/>
    </source>
</evidence>
<evidence type="ECO:0000259" key="7">
    <source>
        <dbReference type="Pfam" id="PF04937"/>
    </source>
</evidence>
<dbReference type="PANTHER" id="PTHR46481">
    <property type="entry name" value="ZINC FINGER BED DOMAIN-CONTAINING PROTEIN 4"/>
    <property type="match status" value="1"/>
</dbReference>
<evidence type="ECO:0000259" key="8">
    <source>
        <dbReference type="Pfam" id="PF05699"/>
    </source>
</evidence>
<keyword evidence="2" id="KW-0479">Metal-binding</keyword>
<dbReference type="InterPro" id="IPR052035">
    <property type="entry name" value="ZnF_BED_domain_contain"/>
</dbReference>
<keyword evidence="10" id="KW-1185">Reference proteome</keyword>
<evidence type="ECO:0000256" key="6">
    <source>
        <dbReference type="SAM" id="MobiDB-lite"/>
    </source>
</evidence>
<protein>
    <submittedName>
        <fullName evidence="9">Unnamed protein product</fullName>
    </submittedName>
</protein>
<accession>A0A9W6U9G2</accession>
<reference evidence="9" key="1">
    <citation type="submission" date="2023-04" db="EMBL/GenBank/DDBJ databases">
        <title>Phytophthora fragariaefolia NBRC 109709.</title>
        <authorList>
            <person name="Ichikawa N."/>
            <person name="Sato H."/>
            <person name="Tonouchi N."/>
        </authorList>
    </citation>
    <scope>NUCLEOTIDE SEQUENCE</scope>
    <source>
        <strain evidence="9">NBRC 109709</strain>
    </source>
</reference>
<dbReference type="EMBL" id="BSXT01000443">
    <property type="protein sequence ID" value="GMF27682.1"/>
    <property type="molecule type" value="Genomic_DNA"/>
</dbReference>
<dbReference type="GO" id="GO:0046983">
    <property type="term" value="F:protein dimerization activity"/>
    <property type="evidence" value="ECO:0007669"/>
    <property type="project" value="InterPro"/>
</dbReference>
<dbReference type="Proteomes" id="UP001165121">
    <property type="component" value="Unassembled WGS sequence"/>
</dbReference>
<dbReference type="GO" id="GO:0008270">
    <property type="term" value="F:zinc ion binding"/>
    <property type="evidence" value="ECO:0007669"/>
    <property type="project" value="UniProtKB-KW"/>
</dbReference>
<keyword evidence="5" id="KW-0539">Nucleus</keyword>
<comment type="caution">
    <text evidence="9">The sequence shown here is derived from an EMBL/GenBank/DDBJ whole genome shotgun (WGS) entry which is preliminary data.</text>
</comment>
<feature type="compositionally biased region" description="Acidic residues" evidence="6">
    <location>
        <begin position="485"/>
        <end position="494"/>
    </location>
</feature>
<sequence length="504" mass="56805">MPFYKVGHPSLAEALQLLHPGAVVPTPDQLATVLLDQAYKKSIKVLTLTLAGKVITLVTDGWTDINGQAVVNYVVVCSNLTFFLEYAYTGTQAHDVEFLTADVKRVIAKYDFLEVGAVVTDNTNANQATWKVLQEQNSKTFFHGCVCHALHLLVKDIVQKIKWVDALQSGCKALVSFFRKHHKMWADLSARLKEQNLRVLAKPGDTRWGSLLACFSTVLAAESVLFTCVPARGFLTAKTKKQKINRRDVYDLVMSSDFVSRLKKAIALLKPIDAALNRFEKNETPVSEVYQVFVDLPADLKAAGLTAAEFKIVKLVVESRFDFIYGDAHGVAYLLDPRYTGVDMEIQVRGAVEEFLVQWHGAEKSDAVILELAAVHRHVQDIKTSQPRQWCLLCECKLPVFDFWCGLNKFPLLQDIALRLFRCAASSAASERNFSAHAFIHSKLRSRLVPERVEKLVHIFFNAKNICDEDIERYSHLEDLLREAGDEEDAEETEANQSEDYVYY</sequence>
<dbReference type="InterPro" id="IPR012337">
    <property type="entry name" value="RNaseH-like_sf"/>
</dbReference>
<name>A0A9W6U9G2_9STRA</name>
<evidence type="ECO:0000313" key="9">
    <source>
        <dbReference type="EMBL" id="GMF27682.1"/>
    </source>
</evidence>
<keyword evidence="3" id="KW-0863">Zinc-finger</keyword>
<feature type="domain" description="DUF659" evidence="7">
    <location>
        <begin position="25"/>
        <end position="167"/>
    </location>
</feature>
<evidence type="ECO:0000256" key="5">
    <source>
        <dbReference type="ARBA" id="ARBA00023242"/>
    </source>
</evidence>
<evidence type="ECO:0000256" key="2">
    <source>
        <dbReference type="ARBA" id="ARBA00022723"/>
    </source>
</evidence>